<protein>
    <submittedName>
        <fullName evidence="3">Mobile element protein</fullName>
    </submittedName>
</protein>
<evidence type="ECO:0000256" key="1">
    <source>
        <dbReference type="SAM" id="MobiDB-lite"/>
    </source>
</evidence>
<name>A0A1W1E6F4_9ZZZZ</name>
<feature type="domain" description="Transposase IS4-like" evidence="2">
    <location>
        <begin position="240"/>
        <end position="522"/>
    </location>
</feature>
<gene>
    <name evidence="3" type="ORF">MNB_SUP05-SYMBIONT-5-1127</name>
</gene>
<dbReference type="GO" id="GO:0006313">
    <property type="term" value="P:DNA transposition"/>
    <property type="evidence" value="ECO:0007669"/>
    <property type="project" value="InterPro"/>
</dbReference>
<organism evidence="3">
    <name type="scientific">hydrothermal vent metagenome</name>
    <dbReference type="NCBI Taxonomy" id="652676"/>
    <lineage>
        <taxon>unclassified sequences</taxon>
        <taxon>metagenomes</taxon>
        <taxon>ecological metagenomes</taxon>
    </lineage>
</organism>
<sequence>MFIRTKSKPSKSNPFNKSVQIVENFRTGTKVKQKIIKHMGVAYNDEQLTDLQNLAKLYLNELKESINPSLFSADDQQSLKENNTTTNADTNTNASTDTDTSTDTNPNPNPNTNKSNTNKTHTYTDEDYQLDIRTLTEQGRVIKGIHDIYGKLFDQLQLPNIFKTPSQHKKSIVNIFKQIVMARIANPDSKRASVNALEQQFGISLNLDKVYRMMDKIDDKTIDRLNSLAYNQTKSLFDNKIDVIFFDATTLYFESFTEDELKKNGYSKDLKFNQPQVVLALMVTKEGLPIGYEVFSGDTFDGHTLLPALQQLKGKYELDKVVYVADSGMFNEENLLKLEEHNFDYIVGARIKNLPKNEQQKILDPANYKQLNEGIKVARFEYKDRILIVTNSEKRARKDKHDREKGIEKLKQKLNKLQSPKQYLSNQGYKKYLKLYGHCDAKVALDEDKLAQAAIWDGLKGLIVSKDTHLSDEEILAQYNNLWQVEQSFRVTKHDLKVRPIYHWKPQRVKAHLAISFAAYILTRHLEYRVKTQYKKLSPAVIRSLLVSVQTSILNCEEKGIRYAIPSSVNTDIRKIYRLMEVKHTTTPYILEKCLM</sequence>
<dbReference type="AlphaFoldDB" id="A0A1W1E6F4"/>
<dbReference type="Pfam" id="PF01609">
    <property type="entry name" value="DDE_Tnp_1"/>
    <property type="match status" value="1"/>
</dbReference>
<proteinExistence type="predicted"/>
<dbReference type="GO" id="GO:0003677">
    <property type="term" value="F:DNA binding"/>
    <property type="evidence" value="ECO:0007669"/>
    <property type="project" value="InterPro"/>
</dbReference>
<dbReference type="InterPro" id="IPR047654">
    <property type="entry name" value="IS1634_transpos"/>
</dbReference>
<dbReference type="InterPro" id="IPR012337">
    <property type="entry name" value="RNaseH-like_sf"/>
</dbReference>
<evidence type="ECO:0000313" key="3">
    <source>
        <dbReference type="EMBL" id="SFV89346.1"/>
    </source>
</evidence>
<dbReference type="GO" id="GO:0004803">
    <property type="term" value="F:transposase activity"/>
    <property type="evidence" value="ECO:0007669"/>
    <property type="project" value="InterPro"/>
</dbReference>
<accession>A0A1W1E6F4</accession>
<dbReference type="PANTHER" id="PTHR34614">
    <property type="match status" value="1"/>
</dbReference>
<dbReference type="SUPFAM" id="SSF53098">
    <property type="entry name" value="Ribonuclease H-like"/>
    <property type="match status" value="1"/>
</dbReference>
<feature type="region of interest" description="Disordered" evidence="1">
    <location>
        <begin position="73"/>
        <end position="122"/>
    </location>
</feature>
<dbReference type="EMBL" id="FPHZ01000224">
    <property type="protein sequence ID" value="SFV89346.1"/>
    <property type="molecule type" value="Genomic_DNA"/>
</dbReference>
<feature type="compositionally biased region" description="Low complexity" evidence="1">
    <location>
        <begin position="82"/>
        <end position="120"/>
    </location>
</feature>
<dbReference type="InterPro" id="IPR002559">
    <property type="entry name" value="Transposase_11"/>
</dbReference>
<evidence type="ECO:0000259" key="2">
    <source>
        <dbReference type="Pfam" id="PF01609"/>
    </source>
</evidence>
<reference evidence="3" key="1">
    <citation type="submission" date="2016-10" db="EMBL/GenBank/DDBJ databases">
        <authorList>
            <person name="de Groot N.N."/>
        </authorList>
    </citation>
    <scope>NUCLEOTIDE SEQUENCE</scope>
</reference>
<dbReference type="PANTHER" id="PTHR34614:SF2">
    <property type="entry name" value="TRANSPOSASE IS4-LIKE DOMAIN-CONTAINING PROTEIN"/>
    <property type="match status" value="1"/>
</dbReference>
<dbReference type="NCBIfam" id="NF033559">
    <property type="entry name" value="transpos_IS1634"/>
    <property type="match status" value="1"/>
</dbReference>